<name>A0A1I4W1G6_CHROL</name>
<dbReference type="InterPro" id="IPR026444">
    <property type="entry name" value="Secre_tail"/>
</dbReference>
<reference evidence="4" key="1">
    <citation type="submission" date="2016-10" db="EMBL/GenBank/DDBJ databases">
        <authorList>
            <person name="Varghese N."/>
            <person name="Submissions S."/>
        </authorList>
    </citation>
    <scope>NUCLEOTIDE SEQUENCE [LARGE SCALE GENOMIC DNA]</scope>
    <source>
        <strain evidence="4">DSM 25575</strain>
    </source>
</reference>
<protein>
    <submittedName>
        <fullName evidence="3">Por secretion system C-terminal sorting domain-containing protein</fullName>
    </submittedName>
</protein>
<keyword evidence="4" id="KW-1185">Reference proteome</keyword>
<organism evidence="3 4">
    <name type="scientific">Chryseobacterium oleae</name>
    <dbReference type="NCBI Taxonomy" id="491207"/>
    <lineage>
        <taxon>Bacteria</taxon>
        <taxon>Pseudomonadati</taxon>
        <taxon>Bacteroidota</taxon>
        <taxon>Flavobacteriia</taxon>
        <taxon>Flavobacteriales</taxon>
        <taxon>Weeksellaceae</taxon>
        <taxon>Chryseobacterium group</taxon>
        <taxon>Chryseobacterium</taxon>
    </lineage>
</organism>
<dbReference type="Proteomes" id="UP000198769">
    <property type="component" value="Unassembled WGS sequence"/>
</dbReference>
<dbReference type="AlphaFoldDB" id="A0A1I4W1G6"/>
<dbReference type="NCBIfam" id="TIGR04183">
    <property type="entry name" value="Por_Secre_tail"/>
    <property type="match status" value="1"/>
</dbReference>
<dbReference type="Pfam" id="PF03382">
    <property type="entry name" value="DUF285"/>
    <property type="match status" value="1"/>
</dbReference>
<dbReference type="InterPro" id="IPR005046">
    <property type="entry name" value="DUF285"/>
</dbReference>
<gene>
    <name evidence="3" type="ORF">SAMN05421594_0816</name>
</gene>
<evidence type="ECO:0000259" key="2">
    <source>
        <dbReference type="Pfam" id="PF18962"/>
    </source>
</evidence>
<evidence type="ECO:0000313" key="4">
    <source>
        <dbReference type="Proteomes" id="UP000198769"/>
    </source>
</evidence>
<dbReference type="RefSeq" id="WP_090023187.1">
    <property type="nucleotide sequence ID" value="NZ_FOVD01000001.1"/>
</dbReference>
<feature type="domain" description="Secretion system C-terminal sorting" evidence="2">
    <location>
        <begin position="487"/>
        <end position="547"/>
    </location>
</feature>
<dbReference type="InterPro" id="IPR011889">
    <property type="entry name" value="Liste_lipo_26"/>
</dbReference>
<dbReference type="OrthoDB" id="9813840at2"/>
<evidence type="ECO:0000256" key="1">
    <source>
        <dbReference type="ARBA" id="ARBA00022729"/>
    </source>
</evidence>
<sequence length="555" mass="62193">MINKTILFVVFIVFFQFIKAQDEFITIWKPSQQLSFPFTIDAPSQPGAHQIWFPGIGEHYNIEWEEINYPQHSGILSDVTSTKQVLIDFGTPLNPNAGDATYRVKVSNGSGTFRQIQFGVDGLYSGSIDKIADIQQWGNIKWQSMNNAFSDCRFLQLSASDSPDLDHVTDASYMFYSVIDFKGNVSMANWNTSKIKNFEFMFGIPPGSFATDTFNAPVGSWNTSSAENFRCLFFGRNSFNQNLNSWNTSNVTNLTAMFGYTKNFNQPLSNWDTSKVITMNLMFQENKIFNQNLNSWNTSKVTDMSFMFSGTDAFNQPLDNWNTALVTNMSFMFHFNPNFNQPLNTWNTSSVTDMSHMFHDCVAFNQPLDAWNTGTVSNLSTVFAGATGFNQSLESWNIPLLTIANSALTNSGIDCTNYSRTLTAWAENPNTANNVNLGSVAPLTYSSDVAGKRNILISKGWIFSDDMVGECRTLSVSDSGTKESGFIYPNPTHDVIFIKNIPDIKSYILLDASGRMAGKNILTGNSVNIQSLEPGIYILQLISKEKIHAFKFIKR</sequence>
<proteinExistence type="predicted"/>
<keyword evidence="1" id="KW-0732">Signal</keyword>
<accession>A0A1I4W1G6</accession>
<dbReference type="EMBL" id="FOVD01000001">
    <property type="protein sequence ID" value="SFN07361.1"/>
    <property type="molecule type" value="Genomic_DNA"/>
</dbReference>
<evidence type="ECO:0000313" key="3">
    <source>
        <dbReference type="EMBL" id="SFN07361.1"/>
    </source>
</evidence>
<dbReference type="Pfam" id="PF18962">
    <property type="entry name" value="Por_Secre_tail"/>
    <property type="match status" value="1"/>
</dbReference>
<dbReference type="NCBIfam" id="TIGR02167">
    <property type="entry name" value="Liste_lipo_26"/>
    <property type="match status" value="5"/>
</dbReference>